<evidence type="ECO:0000256" key="5">
    <source>
        <dbReference type="ARBA" id="ARBA00023136"/>
    </source>
</evidence>
<keyword evidence="5 6" id="KW-0472">Membrane</keyword>
<organism evidence="8 9">
    <name type="scientific">Chthoniobacter flavus Ellin428</name>
    <dbReference type="NCBI Taxonomy" id="497964"/>
    <lineage>
        <taxon>Bacteria</taxon>
        <taxon>Pseudomonadati</taxon>
        <taxon>Verrucomicrobiota</taxon>
        <taxon>Spartobacteria</taxon>
        <taxon>Chthoniobacterales</taxon>
        <taxon>Chthoniobacteraceae</taxon>
        <taxon>Chthoniobacter</taxon>
    </lineage>
</organism>
<evidence type="ECO:0000313" key="9">
    <source>
        <dbReference type="Proteomes" id="UP000005824"/>
    </source>
</evidence>
<evidence type="ECO:0000256" key="4">
    <source>
        <dbReference type="ARBA" id="ARBA00022989"/>
    </source>
</evidence>
<keyword evidence="9" id="KW-1185">Reference proteome</keyword>
<dbReference type="SMART" id="SM00244">
    <property type="entry name" value="PHB"/>
    <property type="match status" value="1"/>
</dbReference>
<dbReference type="STRING" id="497964.CfE428DRAFT_5416"/>
<dbReference type="Gene3D" id="3.30.479.30">
    <property type="entry name" value="Band 7 domain"/>
    <property type="match status" value="1"/>
</dbReference>
<dbReference type="NCBIfam" id="TIGR01933">
    <property type="entry name" value="hflK"/>
    <property type="match status" value="1"/>
</dbReference>
<evidence type="ECO:0000256" key="3">
    <source>
        <dbReference type="ARBA" id="ARBA00022692"/>
    </source>
</evidence>
<comment type="caution">
    <text evidence="8">The sequence shown here is derived from an EMBL/GenBank/DDBJ whole genome shotgun (WGS) entry which is preliminary data.</text>
</comment>
<evidence type="ECO:0000256" key="2">
    <source>
        <dbReference type="ARBA" id="ARBA00006971"/>
    </source>
</evidence>
<dbReference type="FunCoup" id="B4D926">
    <property type="interactions" value="176"/>
</dbReference>
<comment type="similarity">
    <text evidence="2 6">Belongs to the band 7/mec-2 family. HflK subfamily.</text>
</comment>
<comment type="function">
    <text evidence="6">HflC and HflK could encode or regulate a protease.</text>
</comment>
<dbReference type="InterPro" id="IPR010201">
    <property type="entry name" value="HflK"/>
</dbReference>
<dbReference type="SUPFAM" id="SSF117892">
    <property type="entry name" value="Band 7/SPFH domain"/>
    <property type="match status" value="1"/>
</dbReference>
<dbReference type="EMBL" id="ABVL01000024">
    <property type="protein sequence ID" value="EDY17071.1"/>
    <property type="molecule type" value="Genomic_DNA"/>
</dbReference>
<dbReference type="eggNOG" id="COG0330">
    <property type="taxonomic scope" value="Bacteria"/>
</dbReference>
<evidence type="ECO:0000256" key="1">
    <source>
        <dbReference type="ARBA" id="ARBA00004167"/>
    </source>
</evidence>
<name>B4D926_9BACT</name>
<evidence type="ECO:0000259" key="7">
    <source>
        <dbReference type="SMART" id="SM00244"/>
    </source>
</evidence>
<evidence type="ECO:0000256" key="6">
    <source>
        <dbReference type="RuleBase" id="RU364113"/>
    </source>
</evidence>
<dbReference type="RefSeq" id="WP_006982737.1">
    <property type="nucleotide sequence ID" value="NZ_ABVL01000024.1"/>
</dbReference>
<dbReference type="CDD" id="cd03404">
    <property type="entry name" value="SPFH_HflK"/>
    <property type="match status" value="1"/>
</dbReference>
<dbReference type="PANTHER" id="PTHR43327:SF2">
    <property type="entry name" value="MODULATOR OF FTSH PROTEASE HFLK"/>
    <property type="match status" value="1"/>
</dbReference>
<proteinExistence type="inferred from homology"/>
<dbReference type="InterPro" id="IPR001107">
    <property type="entry name" value="Band_7"/>
</dbReference>
<dbReference type="InterPro" id="IPR036013">
    <property type="entry name" value="Band_7/SPFH_dom_sf"/>
</dbReference>
<feature type="transmembrane region" description="Helical" evidence="6">
    <location>
        <begin position="24"/>
        <end position="45"/>
    </location>
</feature>
<dbReference type="Proteomes" id="UP000005824">
    <property type="component" value="Unassembled WGS sequence"/>
</dbReference>
<keyword evidence="4 6" id="KW-1133">Transmembrane helix</keyword>
<dbReference type="Pfam" id="PF01145">
    <property type="entry name" value="Band_7"/>
    <property type="match status" value="1"/>
</dbReference>
<gene>
    <name evidence="8" type="ORF">CfE428DRAFT_5416</name>
</gene>
<dbReference type="GO" id="GO:0016020">
    <property type="term" value="C:membrane"/>
    <property type="evidence" value="ECO:0007669"/>
    <property type="project" value="UniProtKB-SubCell"/>
</dbReference>
<protein>
    <recommendedName>
        <fullName evidence="6">Protein HflK</fullName>
    </recommendedName>
</protein>
<evidence type="ECO:0000313" key="8">
    <source>
        <dbReference type="EMBL" id="EDY17071.1"/>
    </source>
</evidence>
<dbReference type="PANTHER" id="PTHR43327">
    <property type="entry name" value="STOMATIN-LIKE PROTEIN 2, MITOCHONDRIAL"/>
    <property type="match status" value="1"/>
</dbReference>
<reference evidence="8 9" key="1">
    <citation type="journal article" date="2011" name="J. Bacteriol.">
        <title>Genome sequence of Chthoniobacter flavus Ellin428, an aerobic heterotrophic soil bacterium.</title>
        <authorList>
            <person name="Kant R."/>
            <person name="van Passel M.W."/>
            <person name="Palva A."/>
            <person name="Lucas S."/>
            <person name="Lapidus A."/>
            <person name="Glavina Del Rio T."/>
            <person name="Dalin E."/>
            <person name="Tice H."/>
            <person name="Bruce D."/>
            <person name="Goodwin L."/>
            <person name="Pitluck S."/>
            <person name="Larimer F.W."/>
            <person name="Land M.L."/>
            <person name="Hauser L."/>
            <person name="Sangwan P."/>
            <person name="de Vos W.M."/>
            <person name="Janssen P.H."/>
            <person name="Smidt H."/>
        </authorList>
    </citation>
    <scope>NUCLEOTIDE SEQUENCE [LARGE SCALE GENOMIC DNA]</scope>
    <source>
        <strain evidence="8 9">Ellin428</strain>
    </source>
</reference>
<dbReference type="AlphaFoldDB" id="B4D926"/>
<sequence length="332" mass="37765">MPPPLPPRTYNVSRFEMPQFNFRWVWRVILIVIVIWALLSCYSSVPADSVGVLQRFGKFQEIVQPGLVFKLPLGIDKITLVEVQRQNKVEFGFGTEGATNPDQESRDSEAEQTMVTGDLNMALVEWVVQYRIEDPKEYLFHVYSPGQTLRDASESAMREVVGDRTVDEVLTIGRQEIENETLARLKELSKHYGLGISVMQVQLRDVHPPRNVQASFNEVNQAQQEKEQMINVANGEYNKAVPRARGEADQKIRAAEGYALGRVNQAQGDADRFDALLAEYLKAPEVTRERMFLETMTEIMPQFERKVIIDENASQLLPLLNLDGKTKGKQQP</sequence>
<dbReference type="InParanoid" id="B4D926"/>
<keyword evidence="3 6" id="KW-0812">Transmembrane</keyword>
<dbReference type="InterPro" id="IPR050710">
    <property type="entry name" value="Band7/mec-2_domain"/>
</dbReference>
<comment type="subunit">
    <text evidence="6">HflC and HflK may interact to form a multimeric complex.</text>
</comment>
<accession>B4D926</accession>
<comment type="subcellular location">
    <subcellularLocation>
        <location evidence="1">Membrane</location>
        <topology evidence="1">Single-pass membrane protein</topology>
    </subcellularLocation>
</comment>
<feature type="domain" description="Band 7" evidence="7">
    <location>
        <begin position="40"/>
        <end position="220"/>
    </location>
</feature>